<evidence type="ECO:0000313" key="2">
    <source>
        <dbReference type="EMBL" id="JAD22269.1"/>
    </source>
</evidence>
<proteinExistence type="predicted"/>
<protein>
    <submittedName>
        <fullName evidence="2">Uncharacterized protein</fullName>
    </submittedName>
</protein>
<sequence length="55" mass="6498">MAFSFLLVCILICSVYKHAWFLEHWFTKKAGDRWRPARLDLLHQTACTVTCLSIR</sequence>
<dbReference type="AlphaFoldDB" id="A0A0A8Y904"/>
<keyword evidence="1" id="KW-0732">Signal</keyword>
<organism evidence="2">
    <name type="scientific">Arundo donax</name>
    <name type="common">Giant reed</name>
    <name type="synonym">Donax arundinaceus</name>
    <dbReference type="NCBI Taxonomy" id="35708"/>
    <lineage>
        <taxon>Eukaryota</taxon>
        <taxon>Viridiplantae</taxon>
        <taxon>Streptophyta</taxon>
        <taxon>Embryophyta</taxon>
        <taxon>Tracheophyta</taxon>
        <taxon>Spermatophyta</taxon>
        <taxon>Magnoliopsida</taxon>
        <taxon>Liliopsida</taxon>
        <taxon>Poales</taxon>
        <taxon>Poaceae</taxon>
        <taxon>PACMAD clade</taxon>
        <taxon>Arundinoideae</taxon>
        <taxon>Arundineae</taxon>
        <taxon>Arundo</taxon>
    </lineage>
</organism>
<reference evidence="2" key="1">
    <citation type="submission" date="2014-09" db="EMBL/GenBank/DDBJ databases">
        <authorList>
            <person name="Magalhaes I.L.F."/>
            <person name="Oliveira U."/>
            <person name="Santos F.R."/>
            <person name="Vidigal T.H.D.A."/>
            <person name="Brescovit A.D."/>
            <person name="Santos A.J."/>
        </authorList>
    </citation>
    <scope>NUCLEOTIDE SEQUENCE</scope>
    <source>
        <tissue evidence="2">Shoot tissue taken approximately 20 cm above the soil surface</tissue>
    </source>
</reference>
<feature type="signal peptide" evidence="1">
    <location>
        <begin position="1"/>
        <end position="19"/>
    </location>
</feature>
<feature type="chain" id="PRO_5002043277" evidence="1">
    <location>
        <begin position="20"/>
        <end position="55"/>
    </location>
</feature>
<name>A0A0A8Y904_ARUDO</name>
<evidence type="ECO:0000256" key="1">
    <source>
        <dbReference type="SAM" id="SignalP"/>
    </source>
</evidence>
<reference evidence="2" key="2">
    <citation type="journal article" date="2015" name="Data Brief">
        <title>Shoot transcriptome of the giant reed, Arundo donax.</title>
        <authorList>
            <person name="Barrero R.A."/>
            <person name="Guerrero F.D."/>
            <person name="Moolhuijzen P."/>
            <person name="Goolsby J.A."/>
            <person name="Tidwell J."/>
            <person name="Bellgard S.E."/>
            <person name="Bellgard M.I."/>
        </authorList>
    </citation>
    <scope>NUCLEOTIDE SEQUENCE</scope>
    <source>
        <tissue evidence="2">Shoot tissue taken approximately 20 cm above the soil surface</tissue>
    </source>
</reference>
<accession>A0A0A8Y904</accession>
<dbReference type="EMBL" id="GBRH01275626">
    <property type="protein sequence ID" value="JAD22269.1"/>
    <property type="molecule type" value="Transcribed_RNA"/>
</dbReference>